<dbReference type="InterPro" id="IPR057027">
    <property type="entry name" value="TPR_mt"/>
</dbReference>
<accession>A0A077R7G2</accession>
<evidence type="ECO:0000256" key="4">
    <source>
        <dbReference type="ARBA" id="ARBA00044511"/>
    </source>
</evidence>
<evidence type="ECO:0000256" key="1">
    <source>
        <dbReference type="ARBA" id="ARBA00006192"/>
    </source>
</evidence>
<feature type="compositionally biased region" description="Polar residues" evidence="6">
    <location>
        <begin position="475"/>
        <end position="487"/>
    </location>
</feature>
<dbReference type="Pfam" id="PF13812">
    <property type="entry name" value="PPR_3"/>
    <property type="match status" value="1"/>
</dbReference>
<comment type="function">
    <text evidence="3">Regulates mitochondrial small subunit maturation by controlling 15S rRNA 5'-end processing. Localizes to the 5' precursor of the 15S rRNA in a position that is subsequently occupied by mS47 in the mature yeast mtSSU. Uses structure and sequence-specific RNA recognition, binding to a single-stranded region of the precursor and specifically recognizing bases -6 to -1. The exchange of Ccm1 for mS47 is coupled to the irreversible removal of precursor rRNA that is accompanied by conformational changes of the mitoribosomal proteins uS5m and mS26. These conformational changes signal completion of 5'-end rRNA processing through protection of the mature 5'-end of the 15S rRNA and stabilization of mS47. The removal of the 5' precursor together with the dissociation of Ccm1 may be catalyzed by the 5'-3' exoribonuclease Pet127. Involved in the specific removal of group I introns in mitochondrial encoded transcripts.</text>
</comment>
<name>A0A077R7G2_9BASI</name>
<dbReference type="EMBL" id="HG529566">
    <property type="protein sequence ID" value="CDI53104.1"/>
    <property type="molecule type" value="Genomic_DNA"/>
</dbReference>
<sequence>MIRQISARPNTLILSPQEMVGLQRTVATSSTIQTLRNNPFLTARRTFANPTAASNKEQPNKEQKSSGGATRASPSSSIYPDSKAADRRHPHAPQLFRHFRRRSLGQDSSPSKESKQRVSSDTYILRNVSTDLELKQLYNSLGKAADSHDAVHAAKLCQLIKERKEQISEIRGTISFEPDEKVVFLAIMRALAHHGLLEEVEAVHADMLAFGYDECIDSLNHMLLAAIVSANEEVTRAVLDRIFALPSSSPSVTDRTEQLAKILLNEKHSASISKPGHAAGFTLPVQKTHNWNASTFAHMIDSACQDHNLEFALLLLSSCYRAGLTLPHESLTRLITLCLHCDEFRAAVELADLMEQGGLVYRLSSETVMESRSSLADNLLRSEVRSGQVARRLPPSIWMSILRSCAEGGYFPGVELAWSRAITQGLLSPDDGLLLAILGLAAKEGSAQMARVCLKHIDPTFEKQQTGLTPDESASDSAAQPKQRLSSPSMGMVIQEWHLAPLFEAYCSARDYAGALRTLRGYDQRGFRITDQTTRRLSTSIYPDKASLQLARDALNGSAMDPTAGTHIAIVNAILNAAVWVGDLTQAFEIYRAIPSYHTVASPTSAQARSKSNMLTPNVETFNALLSGCIDVADYETGIDLLKDLNKLQLKPTAVTFERMIVLCSTQRNYDDAFGFIEEAKEKGVAPSRKSYETLVRKCFREKDLRWERVLADMEDHGYRPGPGLSRELQLHPESLDTQRTRFVTY</sequence>
<feature type="repeat" description="PPR" evidence="5">
    <location>
        <begin position="653"/>
        <end position="687"/>
    </location>
</feature>
<proteinExistence type="inferred from homology"/>
<dbReference type="Gene3D" id="1.25.40.10">
    <property type="entry name" value="Tetratricopeptide repeat domain"/>
    <property type="match status" value="2"/>
</dbReference>
<keyword evidence="2" id="KW-0677">Repeat</keyword>
<evidence type="ECO:0000256" key="5">
    <source>
        <dbReference type="PROSITE-ProRule" id="PRU00708"/>
    </source>
</evidence>
<dbReference type="InterPro" id="IPR011990">
    <property type="entry name" value="TPR-like_helical_dom_sf"/>
</dbReference>
<dbReference type="PANTHER" id="PTHR47936">
    <property type="entry name" value="PPR_LONG DOMAIN-CONTAINING PROTEIN"/>
    <property type="match status" value="1"/>
</dbReference>
<protein>
    <recommendedName>
        <fullName evidence="7">Pentatricopeptide repeat-containing protein-mitochondrial domain-containing protein</fullName>
    </recommendedName>
</protein>
<evidence type="ECO:0000256" key="2">
    <source>
        <dbReference type="ARBA" id="ARBA00022737"/>
    </source>
</evidence>
<dbReference type="InterPro" id="IPR002885">
    <property type="entry name" value="PPR_rpt"/>
</dbReference>
<feature type="region of interest" description="Disordered" evidence="6">
    <location>
        <begin position="49"/>
        <end position="120"/>
    </location>
</feature>
<feature type="compositionally biased region" description="Basic residues" evidence="6">
    <location>
        <begin position="86"/>
        <end position="103"/>
    </location>
</feature>
<comment type="similarity">
    <text evidence="1">Belongs to the CCM1 family.</text>
</comment>
<evidence type="ECO:0000256" key="6">
    <source>
        <dbReference type="SAM" id="MobiDB-lite"/>
    </source>
</evidence>
<evidence type="ECO:0000256" key="3">
    <source>
        <dbReference type="ARBA" id="ARBA00044493"/>
    </source>
</evidence>
<evidence type="ECO:0000313" key="8">
    <source>
        <dbReference type="EMBL" id="CDI53104.1"/>
    </source>
</evidence>
<dbReference type="PROSITE" id="PS51375">
    <property type="entry name" value="PPR"/>
    <property type="match status" value="2"/>
</dbReference>
<dbReference type="Pfam" id="PF23276">
    <property type="entry name" value="TPR_24"/>
    <property type="match status" value="1"/>
</dbReference>
<dbReference type="AlphaFoldDB" id="A0A077R7G2"/>
<feature type="compositionally biased region" description="Polar residues" evidence="6">
    <location>
        <begin position="65"/>
        <end position="79"/>
    </location>
</feature>
<organism evidence="8">
    <name type="scientific">Melanopsichium pennsylvanicum 4</name>
    <dbReference type="NCBI Taxonomy" id="1398559"/>
    <lineage>
        <taxon>Eukaryota</taxon>
        <taxon>Fungi</taxon>
        <taxon>Dikarya</taxon>
        <taxon>Basidiomycota</taxon>
        <taxon>Ustilaginomycotina</taxon>
        <taxon>Ustilaginomycetes</taxon>
        <taxon>Ustilaginales</taxon>
        <taxon>Ustilaginaceae</taxon>
        <taxon>Melanopsichium</taxon>
    </lineage>
</organism>
<evidence type="ECO:0000259" key="7">
    <source>
        <dbReference type="Pfam" id="PF23276"/>
    </source>
</evidence>
<reference evidence="8" key="1">
    <citation type="journal article" date="2014" name="Genome Biol. Evol.">
        <title>Gene Loss Rather Than Gene Gain Is Associated with a Host Jump from Monocots to Dicots in the Smut Fungus Melanopsichium pennsylvanicum.</title>
        <authorList>
            <person name="Sharma R."/>
            <person name="Mishra B."/>
            <person name="Runge F."/>
            <person name="Thines M."/>
        </authorList>
    </citation>
    <scope>NUCLEOTIDE SEQUENCE</scope>
    <source>
        <strain evidence="8">4</strain>
    </source>
</reference>
<feature type="domain" description="Pentatricopeptide repeat-containing protein-mitochondrial" evidence="7">
    <location>
        <begin position="490"/>
        <end position="593"/>
    </location>
</feature>
<feature type="region of interest" description="Disordered" evidence="6">
    <location>
        <begin position="464"/>
        <end position="487"/>
    </location>
</feature>
<dbReference type="PANTHER" id="PTHR47936:SF1">
    <property type="entry name" value="PENTATRICOPEPTIDE REPEAT-CONTAINING PROTEIN GUN1, CHLOROPLASTIC"/>
    <property type="match status" value="1"/>
</dbReference>
<comment type="subunit">
    <text evidence="4">Binds to mitochondrial small subunit 15S rRNA.</text>
</comment>
<dbReference type="Pfam" id="PF01535">
    <property type="entry name" value="PPR"/>
    <property type="match status" value="1"/>
</dbReference>
<feature type="repeat" description="PPR" evidence="5">
    <location>
        <begin position="618"/>
        <end position="652"/>
    </location>
</feature>